<dbReference type="RefSeq" id="WP_218602051.1">
    <property type="nucleotide sequence ID" value="NZ_JADQDJ010000045.1"/>
</dbReference>
<proteinExistence type="predicted"/>
<evidence type="ECO:0000256" key="3">
    <source>
        <dbReference type="PROSITE-ProRule" id="PRU01091"/>
    </source>
</evidence>
<dbReference type="PANTHER" id="PTHR48111">
    <property type="entry name" value="REGULATOR OF RPOS"/>
    <property type="match status" value="1"/>
</dbReference>
<feature type="DNA-binding region" description="OmpR/PhoB-type" evidence="3">
    <location>
        <begin position="124"/>
        <end position="222"/>
    </location>
</feature>
<dbReference type="CDD" id="cd19935">
    <property type="entry name" value="REC_OmpR_CusR-like"/>
    <property type="match status" value="1"/>
</dbReference>
<name>A0ABS6ULP4_9PSEU</name>
<dbReference type="InterPro" id="IPR001867">
    <property type="entry name" value="OmpR/PhoB-type_DNA-bd"/>
</dbReference>
<keyword evidence="2" id="KW-0597">Phosphoprotein</keyword>
<evidence type="ECO:0000259" key="4">
    <source>
        <dbReference type="PROSITE" id="PS50110"/>
    </source>
</evidence>
<accession>A0ABS6ULP4</accession>
<dbReference type="InterPro" id="IPR039420">
    <property type="entry name" value="WalR-like"/>
</dbReference>
<evidence type="ECO:0000313" key="7">
    <source>
        <dbReference type="Proteomes" id="UP000694287"/>
    </source>
</evidence>
<reference evidence="6 7" key="1">
    <citation type="submission" date="2020-11" db="EMBL/GenBank/DDBJ databases">
        <title>Pseudonocardia abyssalis sp. nov. and Pseudonocardia oceani sp. nov., description and phylogenomic analysis of two novel actinomycetes isolated from the deep Southern Ocean.</title>
        <authorList>
            <person name="Parra J."/>
        </authorList>
    </citation>
    <scope>NUCLEOTIDE SEQUENCE [LARGE SCALE GENOMIC DNA]</scope>
    <source>
        <strain evidence="6 7">KRD-168</strain>
    </source>
</reference>
<dbReference type="Pfam" id="PF00072">
    <property type="entry name" value="Response_reg"/>
    <property type="match status" value="1"/>
</dbReference>
<feature type="domain" description="OmpR/PhoB-type" evidence="5">
    <location>
        <begin position="124"/>
        <end position="222"/>
    </location>
</feature>
<keyword evidence="7" id="KW-1185">Reference proteome</keyword>
<dbReference type="InterPro" id="IPR001789">
    <property type="entry name" value="Sig_transdc_resp-reg_receiver"/>
</dbReference>
<dbReference type="Proteomes" id="UP000694287">
    <property type="component" value="Unassembled WGS sequence"/>
</dbReference>
<dbReference type="SMART" id="SM00862">
    <property type="entry name" value="Trans_reg_C"/>
    <property type="match status" value="1"/>
</dbReference>
<keyword evidence="1 3" id="KW-0238">DNA-binding</keyword>
<dbReference type="EMBL" id="JADQDK010000001">
    <property type="protein sequence ID" value="MBW0133176.1"/>
    <property type="molecule type" value="Genomic_DNA"/>
</dbReference>
<evidence type="ECO:0000256" key="1">
    <source>
        <dbReference type="ARBA" id="ARBA00023125"/>
    </source>
</evidence>
<evidence type="ECO:0000313" key="6">
    <source>
        <dbReference type="EMBL" id="MBW0133176.1"/>
    </source>
</evidence>
<dbReference type="PROSITE" id="PS51755">
    <property type="entry name" value="OMPR_PHOB"/>
    <property type="match status" value="1"/>
</dbReference>
<evidence type="ECO:0000256" key="2">
    <source>
        <dbReference type="PROSITE-ProRule" id="PRU00169"/>
    </source>
</evidence>
<dbReference type="SMART" id="SM00448">
    <property type="entry name" value="REC"/>
    <property type="match status" value="1"/>
</dbReference>
<feature type="domain" description="Response regulatory" evidence="4">
    <location>
        <begin position="2"/>
        <end position="116"/>
    </location>
</feature>
<evidence type="ECO:0000259" key="5">
    <source>
        <dbReference type="PROSITE" id="PS51755"/>
    </source>
</evidence>
<dbReference type="CDD" id="cd00383">
    <property type="entry name" value="trans_reg_C"/>
    <property type="match status" value="1"/>
</dbReference>
<dbReference type="PANTHER" id="PTHR48111:SF36">
    <property type="entry name" value="TRANSCRIPTIONAL REGULATORY PROTEIN CUTR"/>
    <property type="match status" value="1"/>
</dbReference>
<organism evidence="6 7">
    <name type="scientific">Pseudonocardia abyssalis</name>
    <dbReference type="NCBI Taxonomy" id="2792008"/>
    <lineage>
        <taxon>Bacteria</taxon>
        <taxon>Bacillati</taxon>
        <taxon>Actinomycetota</taxon>
        <taxon>Actinomycetes</taxon>
        <taxon>Pseudonocardiales</taxon>
        <taxon>Pseudonocardiaceae</taxon>
        <taxon>Pseudonocardia</taxon>
    </lineage>
</organism>
<sequence>MQVLLVEDETALAETIREGLAEEGHSVRVAHDGPSGLAAALGADHDVIILDIMLPGLSGYRVLQALRARRVWTPVLMLTAKDGEYDEADAFDLGADDYLTKPFSFVVLLARLRALLRRGAAPRPAVLVVGELTLDPSEHRVERAGERVVLTPREFGVLEFLMRNVGRAVTKTEVLRAVWDPHYEGDVNVVEVYVGYLRRKLDIPFGADSIETLRGVGYRMRTGDDVTSGGKSPS</sequence>
<gene>
    <name evidence="6" type="ORF">I4I81_02745</name>
</gene>
<dbReference type="Pfam" id="PF00486">
    <property type="entry name" value="Trans_reg_C"/>
    <property type="match status" value="1"/>
</dbReference>
<dbReference type="PROSITE" id="PS50110">
    <property type="entry name" value="RESPONSE_REGULATORY"/>
    <property type="match status" value="1"/>
</dbReference>
<comment type="caution">
    <text evidence="6">The sequence shown here is derived from an EMBL/GenBank/DDBJ whole genome shotgun (WGS) entry which is preliminary data.</text>
</comment>
<protein>
    <submittedName>
        <fullName evidence="6">Response regulator transcription factor</fullName>
    </submittedName>
</protein>
<feature type="modified residue" description="4-aspartylphosphate" evidence="2">
    <location>
        <position position="51"/>
    </location>
</feature>